<comment type="subcellular location">
    <subcellularLocation>
        <location evidence="1">Cell membrane</location>
        <topology evidence="1">Multi-pass membrane protein</topology>
    </subcellularLocation>
</comment>
<feature type="transmembrane region" description="Helical" evidence="6">
    <location>
        <begin position="66"/>
        <end position="86"/>
    </location>
</feature>
<dbReference type="InterPro" id="IPR003339">
    <property type="entry name" value="ABC/ECF_trnsptr_transmembrane"/>
</dbReference>
<keyword evidence="5 6" id="KW-0472">Membrane</keyword>
<reference evidence="7" key="1">
    <citation type="submission" date="2017-10" db="EMBL/GenBank/DDBJ databases">
        <title>Draft genome sequence of the planktic cyanobacteria Tychonema bourrellyi isolated from alpine lentic freshwater.</title>
        <authorList>
            <person name="Tett A."/>
            <person name="Armanini F."/>
            <person name="Asnicar F."/>
            <person name="Boscaini A."/>
            <person name="Pasolli E."/>
            <person name="Zolfo M."/>
            <person name="Donati C."/>
            <person name="Salmaso N."/>
            <person name="Segata N."/>
        </authorList>
    </citation>
    <scope>NUCLEOTIDE SEQUENCE</scope>
    <source>
        <strain evidence="7">FEM_GT703</strain>
    </source>
</reference>
<dbReference type="InterPro" id="IPR012809">
    <property type="entry name" value="ECF_CbiQ"/>
</dbReference>
<feature type="transmembrane region" description="Helical" evidence="6">
    <location>
        <begin position="98"/>
        <end position="113"/>
    </location>
</feature>
<sequence length="266" mass="30098">MNHQIDSLAYTNRLRGLPPTHKLSFAIALLILSLLSGAIVQLSIALWLAVWIVIYAGIPGKLYLRLLSLPLVFLLTSLPALVMGGIQLNQIQAIHSDIWQGWGISIGNFYLYVSRTGLYQVSLLFPRTLASTSCMYFILLTIPFTETLQILRKLRFPPLLTELLLLMYRFIFSLLAIADELWIAQNSRCGYRTWKLGMRSLGILIGQLLQRTLVNYRQVSLSLASRGFNGELRVWHSSPYKPSPRYTFEALFGCTVLSLLSVVFQS</sequence>
<evidence type="ECO:0000256" key="4">
    <source>
        <dbReference type="ARBA" id="ARBA00022989"/>
    </source>
</evidence>
<keyword evidence="4 6" id="KW-1133">Transmembrane helix</keyword>
<dbReference type="NCBIfam" id="TIGR02454">
    <property type="entry name" value="ECF_T_CbiQ"/>
    <property type="match status" value="1"/>
</dbReference>
<dbReference type="RefSeq" id="WP_096829632.1">
    <property type="nucleotide sequence ID" value="NZ_NXIB02000226.1"/>
</dbReference>
<keyword evidence="2" id="KW-1003">Cell membrane</keyword>
<feature type="transmembrane region" description="Helical" evidence="6">
    <location>
        <begin position="23"/>
        <end position="54"/>
    </location>
</feature>
<accession>A0A2G4EV11</accession>
<dbReference type="Proteomes" id="UP000226442">
    <property type="component" value="Unassembled WGS sequence"/>
</dbReference>
<dbReference type="InterPro" id="IPR052770">
    <property type="entry name" value="Cobalt_transport_CbiQ"/>
</dbReference>
<organism evidence="7 8">
    <name type="scientific">Tychonema bourrellyi FEM_GT703</name>
    <dbReference type="NCBI Taxonomy" id="2040638"/>
    <lineage>
        <taxon>Bacteria</taxon>
        <taxon>Bacillati</taxon>
        <taxon>Cyanobacteriota</taxon>
        <taxon>Cyanophyceae</taxon>
        <taxon>Oscillatoriophycideae</taxon>
        <taxon>Oscillatoriales</taxon>
        <taxon>Microcoleaceae</taxon>
        <taxon>Tychonema</taxon>
    </lineage>
</organism>
<protein>
    <submittedName>
        <fullName evidence="7">Cobalt ECF transporter T component CbiQ</fullName>
    </submittedName>
</protein>
<dbReference type="EMBL" id="NXIB02000226">
    <property type="protein sequence ID" value="PHX53270.1"/>
    <property type="molecule type" value="Genomic_DNA"/>
</dbReference>
<evidence type="ECO:0000256" key="6">
    <source>
        <dbReference type="SAM" id="Phobius"/>
    </source>
</evidence>
<feature type="transmembrane region" description="Helical" evidence="6">
    <location>
        <begin position="125"/>
        <end position="145"/>
    </location>
</feature>
<dbReference type="PANTHER" id="PTHR43723">
    <property type="entry name" value="COBALT TRANSPORT PROTEIN CBIQ"/>
    <property type="match status" value="1"/>
</dbReference>
<evidence type="ECO:0000313" key="7">
    <source>
        <dbReference type="EMBL" id="PHX53270.1"/>
    </source>
</evidence>
<proteinExistence type="predicted"/>
<keyword evidence="8" id="KW-1185">Reference proteome</keyword>
<evidence type="ECO:0000256" key="3">
    <source>
        <dbReference type="ARBA" id="ARBA00022692"/>
    </source>
</evidence>
<name>A0A2G4EV11_9CYAN</name>
<evidence type="ECO:0000256" key="5">
    <source>
        <dbReference type="ARBA" id="ARBA00023136"/>
    </source>
</evidence>
<evidence type="ECO:0000313" key="8">
    <source>
        <dbReference type="Proteomes" id="UP000226442"/>
    </source>
</evidence>
<feature type="transmembrane region" description="Helical" evidence="6">
    <location>
        <begin position="165"/>
        <end position="184"/>
    </location>
</feature>
<evidence type="ECO:0000256" key="2">
    <source>
        <dbReference type="ARBA" id="ARBA00022475"/>
    </source>
</evidence>
<dbReference type="Pfam" id="PF02361">
    <property type="entry name" value="CbiQ"/>
    <property type="match status" value="1"/>
</dbReference>
<keyword evidence="3 6" id="KW-0812">Transmembrane</keyword>
<dbReference type="CDD" id="cd16914">
    <property type="entry name" value="EcfT"/>
    <property type="match status" value="1"/>
</dbReference>
<evidence type="ECO:0000256" key="1">
    <source>
        <dbReference type="ARBA" id="ARBA00004651"/>
    </source>
</evidence>
<dbReference type="GO" id="GO:0043190">
    <property type="term" value="C:ATP-binding cassette (ABC) transporter complex"/>
    <property type="evidence" value="ECO:0007669"/>
    <property type="project" value="InterPro"/>
</dbReference>
<gene>
    <name evidence="7" type="primary">cbiQ</name>
    <name evidence="7" type="ORF">CP500_022410</name>
</gene>
<comment type="caution">
    <text evidence="7">The sequence shown here is derived from an EMBL/GenBank/DDBJ whole genome shotgun (WGS) entry which is preliminary data.</text>
</comment>
<dbReference type="GO" id="GO:0006824">
    <property type="term" value="P:cobalt ion transport"/>
    <property type="evidence" value="ECO:0007669"/>
    <property type="project" value="InterPro"/>
</dbReference>
<dbReference type="OrthoDB" id="9815246at2"/>
<dbReference type="PANTHER" id="PTHR43723:SF1">
    <property type="entry name" value="COBALT TRANSPORT PROTEIN CBIQ"/>
    <property type="match status" value="1"/>
</dbReference>
<dbReference type="AlphaFoldDB" id="A0A2G4EV11"/>